<dbReference type="Proteomes" id="UP000502899">
    <property type="component" value="Chromosome"/>
</dbReference>
<evidence type="ECO:0000256" key="1">
    <source>
        <dbReference type="ARBA" id="ARBA00005251"/>
    </source>
</evidence>
<evidence type="ECO:0000313" key="11">
    <source>
        <dbReference type="Proteomes" id="UP000502899"/>
    </source>
</evidence>
<evidence type="ECO:0000256" key="4">
    <source>
        <dbReference type="ARBA" id="ARBA00035259"/>
    </source>
</evidence>
<dbReference type="PANTHER" id="PTHR21569:SF1">
    <property type="entry name" value="SMALL RIBOSOMAL SUBUNIT PROTEIN US9M"/>
    <property type="match status" value="1"/>
</dbReference>
<organism evidence="8 10">
    <name type="scientific">Finegoldia magna</name>
    <name type="common">Peptostreptococcus magnus</name>
    <dbReference type="NCBI Taxonomy" id="1260"/>
    <lineage>
        <taxon>Bacteria</taxon>
        <taxon>Bacillati</taxon>
        <taxon>Bacillota</taxon>
        <taxon>Tissierellia</taxon>
        <taxon>Tissierellales</taxon>
        <taxon>Peptoniphilaceae</taxon>
        <taxon>Finegoldia</taxon>
    </lineage>
</organism>
<feature type="compositionally biased region" description="Basic residues" evidence="7">
    <location>
        <begin position="111"/>
        <end position="130"/>
    </location>
</feature>
<evidence type="ECO:0000313" key="8">
    <source>
        <dbReference type="EMBL" id="OXZ33707.1"/>
    </source>
</evidence>
<dbReference type="Pfam" id="PF00380">
    <property type="entry name" value="Ribosomal_S9"/>
    <property type="match status" value="1"/>
</dbReference>
<evidence type="ECO:0000313" key="9">
    <source>
        <dbReference type="EMBL" id="QKH78940.1"/>
    </source>
</evidence>
<dbReference type="AlphaFoldDB" id="A0A133MYZ3"/>
<dbReference type="GO" id="GO:0006412">
    <property type="term" value="P:translation"/>
    <property type="evidence" value="ECO:0007669"/>
    <property type="project" value="UniProtKB-UniRule"/>
</dbReference>
<keyword evidence="2 5" id="KW-0689">Ribosomal protein</keyword>
<evidence type="ECO:0000256" key="6">
    <source>
        <dbReference type="RuleBase" id="RU003815"/>
    </source>
</evidence>
<comment type="similarity">
    <text evidence="1 5 6">Belongs to the universal ribosomal protein uS9 family.</text>
</comment>
<reference evidence="10" key="2">
    <citation type="submission" date="2017-04" db="EMBL/GenBank/DDBJ databases">
        <title>Finegoldia magna isolated from orthopedic joint implant-associated infections.</title>
        <authorList>
            <person name="Bjorklund S."/>
            <person name="Bruggemann H."/>
            <person name="Jensen A."/>
            <person name="Hellmark B."/>
            <person name="Soderquist B."/>
        </authorList>
    </citation>
    <scope>NUCLEOTIDE SEQUENCE [LARGE SCALE GENOMIC DNA]</scope>
    <source>
        <strain evidence="10">12T273</strain>
    </source>
</reference>
<dbReference type="GO" id="GO:0003735">
    <property type="term" value="F:structural constituent of ribosome"/>
    <property type="evidence" value="ECO:0007669"/>
    <property type="project" value="InterPro"/>
</dbReference>
<proteinExistence type="inferred from homology"/>
<dbReference type="EMBL" id="CP054000">
    <property type="protein sequence ID" value="QKH78940.1"/>
    <property type="molecule type" value="Genomic_DNA"/>
</dbReference>
<dbReference type="Gene3D" id="3.30.230.10">
    <property type="match status" value="1"/>
</dbReference>
<dbReference type="RefSeq" id="WP_002838975.1">
    <property type="nucleotide sequence ID" value="NZ_AP031486.1"/>
</dbReference>
<dbReference type="InterPro" id="IPR023035">
    <property type="entry name" value="Ribosomal_uS9_bac/plastid"/>
</dbReference>
<dbReference type="Proteomes" id="UP000215546">
    <property type="component" value="Unassembled WGS sequence"/>
</dbReference>
<feature type="region of interest" description="Disordered" evidence="7">
    <location>
        <begin position="102"/>
        <end position="130"/>
    </location>
</feature>
<accession>A0A133MYZ3</accession>
<evidence type="ECO:0000313" key="10">
    <source>
        <dbReference type="Proteomes" id="UP000215546"/>
    </source>
</evidence>
<evidence type="ECO:0000256" key="3">
    <source>
        <dbReference type="ARBA" id="ARBA00023274"/>
    </source>
</evidence>
<dbReference type="InterPro" id="IPR014721">
    <property type="entry name" value="Ribsml_uS5_D2-typ_fold_subgr"/>
</dbReference>
<evidence type="ECO:0000256" key="2">
    <source>
        <dbReference type="ARBA" id="ARBA00022980"/>
    </source>
</evidence>
<dbReference type="InterPro" id="IPR020574">
    <property type="entry name" value="Ribosomal_uS9_CS"/>
</dbReference>
<evidence type="ECO:0000256" key="7">
    <source>
        <dbReference type="SAM" id="MobiDB-lite"/>
    </source>
</evidence>
<dbReference type="InterPro" id="IPR000754">
    <property type="entry name" value="Ribosomal_uS9"/>
</dbReference>
<evidence type="ECO:0000256" key="5">
    <source>
        <dbReference type="HAMAP-Rule" id="MF_00532"/>
    </source>
</evidence>
<gene>
    <name evidence="5 9" type="primary">rpsI</name>
    <name evidence="8" type="ORF">B9N55_02230</name>
    <name evidence="9" type="ORF">FOC70_00580</name>
</gene>
<dbReference type="PROSITE" id="PS00360">
    <property type="entry name" value="RIBOSOMAL_S9"/>
    <property type="match status" value="1"/>
</dbReference>
<dbReference type="EMBL" id="NDYE01000005">
    <property type="protein sequence ID" value="OXZ33707.1"/>
    <property type="molecule type" value="Genomic_DNA"/>
</dbReference>
<sequence>MANNRYQGTGRRKTSVARVTLVPGSGKFTINKKDISEYFNFDTLRVIAKEALELTNNAESYDVTVNVKGGGYTGQAGAIRHGVARALLEVDPDYRAELKRAGFLTRDPRKKERKKYGLKKARKSPQFSKR</sequence>
<dbReference type="OMA" id="KFQFSKR"/>
<dbReference type="SMR" id="A0A133MYZ3"/>
<name>A0A133MYZ3_FINMA</name>
<protein>
    <recommendedName>
        <fullName evidence="4 5">Small ribosomal subunit protein uS9</fullName>
    </recommendedName>
</protein>
<keyword evidence="3 5" id="KW-0687">Ribonucleoprotein</keyword>
<dbReference type="HAMAP" id="MF_00532_B">
    <property type="entry name" value="Ribosomal_uS9_B"/>
    <property type="match status" value="1"/>
</dbReference>
<dbReference type="NCBIfam" id="NF001099">
    <property type="entry name" value="PRK00132.1"/>
    <property type="match status" value="1"/>
</dbReference>
<reference evidence="9 11" key="3">
    <citation type="submission" date="2020-05" db="EMBL/GenBank/DDBJ databases">
        <title>FDA dAtabase for Regulatory Grade micrObial Sequences (FDA-ARGOS): Supporting development and validation of Infectious Disease Dx tests.</title>
        <authorList>
            <person name="Pederson C."/>
            <person name="Tallon L."/>
            <person name="Sadzewicz L."/>
            <person name="Zhao X."/>
            <person name="Vavikolanu K."/>
            <person name="Mehta A."/>
            <person name="Aluvathingal J."/>
            <person name="Nadendla S."/>
            <person name="Myers T."/>
            <person name="Yan Y."/>
            <person name="Sichtig H."/>
        </authorList>
    </citation>
    <scope>NUCLEOTIDE SEQUENCE [LARGE SCALE GENOMIC DNA]</scope>
    <source>
        <strain evidence="9 11">FDAARGOS_764</strain>
    </source>
</reference>
<dbReference type="PANTHER" id="PTHR21569">
    <property type="entry name" value="RIBOSOMAL PROTEIN S9"/>
    <property type="match status" value="1"/>
</dbReference>
<dbReference type="GO" id="GO:0022627">
    <property type="term" value="C:cytosolic small ribosomal subunit"/>
    <property type="evidence" value="ECO:0007669"/>
    <property type="project" value="TreeGrafter"/>
</dbReference>
<reference evidence="8" key="1">
    <citation type="journal article" date="2017" name="J. Clin. Microbiol.">
        <title>Finegoldia magna Isolated from Orthopedic Joint Implant-Associated Infections.</title>
        <authorList>
            <person name="Soderquist B."/>
            <person name="Bjorklund S."/>
            <person name="Hellmark B."/>
            <person name="Jensen A."/>
            <person name="Bruggemann H."/>
        </authorList>
    </citation>
    <scope>NUCLEOTIDE SEQUENCE</scope>
    <source>
        <strain evidence="8">12T273</strain>
    </source>
</reference>
<dbReference type="FunFam" id="3.30.230.10:FF:000001">
    <property type="entry name" value="30S ribosomal protein S9"/>
    <property type="match status" value="1"/>
</dbReference>
<dbReference type="GO" id="GO:0003723">
    <property type="term" value="F:RNA binding"/>
    <property type="evidence" value="ECO:0007669"/>
    <property type="project" value="TreeGrafter"/>
</dbReference>
<dbReference type="SUPFAM" id="SSF54211">
    <property type="entry name" value="Ribosomal protein S5 domain 2-like"/>
    <property type="match status" value="1"/>
</dbReference>
<dbReference type="InterPro" id="IPR020568">
    <property type="entry name" value="Ribosomal_Su5_D2-typ_SF"/>
</dbReference>